<dbReference type="Pfam" id="PF14897">
    <property type="entry name" value="EpsG"/>
    <property type="match status" value="1"/>
</dbReference>
<proteinExistence type="predicted"/>
<organism evidence="2">
    <name type="scientific">Catillopecten margaritatus gill symbiont</name>
    <dbReference type="NCBI Taxonomy" id="3083288"/>
    <lineage>
        <taxon>Bacteria</taxon>
        <taxon>Pseudomonadati</taxon>
        <taxon>Pseudomonadota</taxon>
        <taxon>Gammaproteobacteria</taxon>
        <taxon>sulfur-oxidizing symbionts</taxon>
    </lineage>
</organism>
<feature type="transmembrane region" description="Helical" evidence="1">
    <location>
        <begin position="184"/>
        <end position="203"/>
    </location>
</feature>
<feature type="transmembrane region" description="Helical" evidence="1">
    <location>
        <begin position="83"/>
        <end position="110"/>
    </location>
</feature>
<gene>
    <name evidence="2" type="ORF">Ctma_0624</name>
</gene>
<dbReference type="EMBL" id="CP138327">
    <property type="protein sequence ID" value="WXT99918.1"/>
    <property type="molecule type" value="Genomic_DNA"/>
</dbReference>
<feature type="transmembrane region" description="Helical" evidence="1">
    <location>
        <begin position="117"/>
        <end position="137"/>
    </location>
</feature>
<dbReference type="AlphaFoldDB" id="A0AAU6PFZ6"/>
<dbReference type="InterPro" id="IPR049458">
    <property type="entry name" value="EpsG-like"/>
</dbReference>
<evidence type="ECO:0000256" key="1">
    <source>
        <dbReference type="SAM" id="Phobius"/>
    </source>
</evidence>
<keyword evidence="1" id="KW-0812">Transmembrane</keyword>
<evidence type="ECO:0000313" key="2">
    <source>
        <dbReference type="EMBL" id="WXT99918.1"/>
    </source>
</evidence>
<sequence>MPMYLIELARYTGFAQLFFIITSFIIVYGIHHTLRRYSKDYLVSLLIFISVPHFYLSSFGIVRQYCAIAILFYGIKYIVQRNFYYYLAIVALAMMFHYSAIIGIVFYFLYRIELNRFITSSLIIASFFTTPVLYYIIEHLPKYSDYILPVLNRGTGAKMQLFLLLSAVIFMFFYNSFKSTESKFYYNVFIVGVCTYNAFLFIGDFATRISYYFIIYLILLIPELKYKFEKKQFYLATVLFSILLYATSFYLSYKEPTKNALVPYQIFLSKSVDDIKLVK</sequence>
<keyword evidence="1" id="KW-1133">Transmembrane helix</keyword>
<name>A0AAU6PFZ6_9GAMM</name>
<keyword evidence="1" id="KW-0472">Membrane</keyword>
<feature type="transmembrane region" description="Helical" evidence="1">
    <location>
        <begin position="157"/>
        <end position="177"/>
    </location>
</feature>
<evidence type="ECO:0008006" key="3">
    <source>
        <dbReference type="Google" id="ProtNLM"/>
    </source>
</evidence>
<feature type="transmembrane region" description="Helical" evidence="1">
    <location>
        <begin position="233"/>
        <end position="253"/>
    </location>
</feature>
<accession>A0AAU6PFZ6</accession>
<protein>
    <recommendedName>
        <fullName evidence="3">EpsG family protein</fullName>
    </recommendedName>
</protein>
<feature type="transmembrane region" description="Helical" evidence="1">
    <location>
        <begin position="42"/>
        <end position="63"/>
    </location>
</feature>
<feature type="transmembrane region" description="Helical" evidence="1">
    <location>
        <begin position="12"/>
        <end position="30"/>
    </location>
</feature>
<reference evidence="2" key="1">
    <citation type="submission" date="2023-10" db="EMBL/GenBank/DDBJ databases">
        <title>The first scallop-associated chemosynthetic bacterial symbiont.</title>
        <authorList>
            <person name="Lin Y.-T."/>
            <person name="Sun J."/>
            <person name="Ip J.C.-H."/>
            <person name="He X."/>
            <person name="Gao Z.-M."/>
            <person name="Perez M."/>
            <person name="Xu T."/>
            <person name="Qian P.-Y."/>
            <person name="Qiu J.-W."/>
        </authorList>
    </citation>
    <scope>NUCLEOTIDE SEQUENCE</scope>
    <source>
        <strain evidence="2">Gill1</strain>
    </source>
</reference>